<reference evidence="3 4" key="1">
    <citation type="submission" date="2024-07" db="EMBL/GenBank/DDBJ databases">
        <title>Section-level genome sequencing and comparative genomics of Aspergillus sections Usti and Cavernicolus.</title>
        <authorList>
            <consortium name="Lawrence Berkeley National Laboratory"/>
            <person name="Nybo J.L."/>
            <person name="Vesth T.C."/>
            <person name="Theobald S."/>
            <person name="Frisvad J.C."/>
            <person name="Larsen T.O."/>
            <person name="Kjaerboelling I."/>
            <person name="Rothschild-Mancinelli K."/>
            <person name="Lyhne E.K."/>
            <person name="Kogle M.E."/>
            <person name="Barry K."/>
            <person name="Clum A."/>
            <person name="Na H."/>
            <person name="Ledsgaard L."/>
            <person name="Lin J."/>
            <person name="Lipzen A."/>
            <person name="Kuo A."/>
            <person name="Riley R."/>
            <person name="Mondo S."/>
            <person name="Labutti K."/>
            <person name="Haridas S."/>
            <person name="Pangalinan J."/>
            <person name="Salamov A.A."/>
            <person name="Simmons B.A."/>
            <person name="Magnuson J.K."/>
            <person name="Chen J."/>
            <person name="Drula E."/>
            <person name="Henrissat B."/>
            <person name="Wiebenga A."/>
            <person name="Lubbers R.J."/>
            <person name="Gomes A.C."/>
            <person name="Makela M.R."/>
            <person name="Stajich J."/>
            <person name="Grigoriev I.V."/>
            <person name="Mortensen U.H."/>
            <person name="De Vries R.P."/>
            <person name="Baker S.E."/>
            <person name="Andersen M.R."/>
        </authorList>
    </citation>
    <scope>NUCLEOTIDE SEQUENCE [LARGE SCALE GENOMIC DNA]</scope>
    <source>
        <strain evidence="3 4">CBS 123904</strain>
    </source>
</reference>
<organism evidence="3 4">
    <name type="scientific">Aspergillus pseudoustus</name>
    <dbReference type="NCBI Taxonomy" id="1810923"/>
    <lineage>
        <taxon>Eukaryota</taxon>
        <taxon>Fungi</taxon>
        <taxon>Dikarya</taxon>
        <taxon>Ascomycota</taxon>
        <taxon>Pezizomycotina</taxon>
        <taxon>Eurotiomycetes</taxon>
        <taxon>Eurotiomycetidae</taxon>
        <taxon>Eurotiales</taxon>
        <taxon>Aspergillaceae</taxon>
        <taxon>Aspergillus</taxon>
        <taxon>Aspergillus subgen. Nidulantes</taxon>
    </lineage>
</organism>
<evidence type="ECO:0000313" key="4">
    <source>
        <dbReference type="Proteomes" id="UP001610446"/>
    </source>
</evidence>
<accession>A0ABR4IU61</accession>
<feature type="region of interest" description="Disordered" evidence="1">
    <location>
        <begin position="25"/>
        <end position="87"/>
    </location>
</feature>
<feature type="signal peptide" evidence="2">
    <location>
        <begin position="1"/>
        <end position="23"/>
    </location>
</feature>
<proteinExistence type="predicted"/>
<evidence type="ECO:0000313" key="3">
    <source>
        <dbReference type="EMBL" id="KAL2830412.1"/>
    </source>
</evidence>
<comment type="caution">
    <text evidence="3">The sequence shown here is derived from an EMBL/GenBank/DDBJ whole genome shotgun (WGS) entry which is preliminary data.</text>
</comment>
<evidence type="ECO:0000256" key="1">
    <source>
        <dbReference type="SAM" id="MobiDB-lite"/>
    </source>
</evidence>
<dbReference type="EMBL" id="JBFXLU010000306">
    <property type="protein sequence ID" value="KAL2830412.1"/>
    <property type="molecule type" value="Genomic_DNA"/>
</dbReference>
<feature type="compositionally biased region" description="Basic and acidic residues" evidence="1">
    <location>
        <begin position="52"/>
        <end position="64"/>
    </location>
</feature>
<sequence length="156" mass="16994">MRATSLLALCALSGLLHIPTAVARRAGGSDSSSDSSDSDTSCSSHSNVNNDNSHEEGNDVRDDTSSSSSDDGPYCNETLRNISPSLKDLIPDYGDNRNSRGVNNYDGSYFFGETWLAYNIVDTPGLEDRCSESAENPVRVLRYAWMGPQETKLILY</sequence>
<gene>
    <name evidence="3" type="ORF">BJY01DRAFT_254662</name>
</gene>
<keyword evidence="2" id="KW-0732">Signal</keyword>
<dbReference type="Proteomes" id="UP001610446">
    <property type="component" value="Unassembled WGS sequence"/>
</dbReference>
<feature type="chain" id="PRO_5045165434" evidence="2">
    <location>
        <begin position="24"/>
        <end position="156"/>
    </location>
</feature>
<feature type="compositionally biased region" description="Low complexity" evidence="1">
    <location>
        <begin position="29"/>
        <end position="51"/>
    </location>
</feature>
<keyword evidence="4" id="KW-1185">Reference proteome</keyword>
<name>A0ABR4IU61_9EURO</name>
<evidence type="ECO:0000256" key="2">
    <source>
        <dbReference type="SAM" id="SignalP"/>
    </source>
</evidence>
<protein>
    <submittedName>
        <fullName evidence="3">Uncharacterized protein</fullName>
    </submittedName>
</protein>